<keyword evidence="4 6" id="KW-0949">S-adenosyl-L-methionine</keyword>
<evidence type="ECO:0000256" key="1">
    <source>
        <dbReference type="ARBA" id="ARBA00011975"/>
    </source>
</evidence>
<name>A0A0D2B857_9EURO</name>
<feature type="compositionally biased region" description="Acidic residues" evidence="7">
    <location>
        <begin position="10"/>
        <end position="28"/>
    </location>
</feature>
<dbReference type="Gene3D" id="3.90.120.10">
    <property type="entry name" value="DNA Methylase, subunit A, domain 2"/>
    <property type="match status" value="1"/>
</dbReference>
<dbReference type="InterPro" id="IPR001025">
    <property type="entry name" value="BAH_dom"/>
</dbReference>
<feature type="region of interest" description="Disordered" evidence="7">
    <location>
        <begin position="1"/>
        <end position="33"/>
    </location>
</feature>
<dbReference type="GO" id="GO:0003677">
    <property type="term" value="F:DNA binding"/>
    <property type="evidence" value="ECO:0007669"/>
    <property type="project" value="UniProtKB-KW"/>
</dbReference>
<dbReference type="OrthoDB" id="5376140at2759"/>
<evidence type="ECO:0000256" key="7">
    <source>
        <dbReference type="SAM" id="MobiDB-lite"/>
    </source>
</evidence>
<dbReference type="PROSITE" id="PS51038">
    <property type="entry name" value="BAH"/>
    <property type="match status" value="1"/>
</dbReference>
<dbReference type="GeneID" id="27334938"/>
<dbReference type="Pfam" id="PF00145">
    <property type="entry name" value="DNA_methylase"/>
    <property type="match status" value="1"/>
</dbReference>
<dbReference type="SUPFAM" id="SSF53335">
    <property type="entry name" value="S-adenosyl-L-methionine-dependent methyltransferases"/>
    <property type="match status" value="1"/>
</dbReference>
<dbReference type="PROSITE" id="PS00094">
    <property type="entry name" value="C5_MTASE_1"/>
    <property type="match status" value="1"/>
</dbReference>
<organism evidence="9 10">
    <name type="scientific">Exophiala spinifera</name>
    <dbReference type="NCBI Taxonomy" id="91928"/>
    <lineage>
        <taxon>Eukaryota</taxon>
        <taxon>Fungi</taxon>
        <taxon>Dikarya</taxon>
        <taxon>Ascomycota</taxon>
        <taxon>Pezizomycotina</taxon>
        <taxon>Eurotiomycetes</taxon>
        <taxon>Chaetothyriomycetidae</taxon>
        <taxon>Chaetothyriales</taxon>
        <taxon>Herpotrichiellaceae</taxon>
        <taxon>Exophiala</taxon>
    </lineage>
</organism>
<feature type="compositionally biased region" description="Acidic residues" evidence="7">
    <location>
        <begin position="998"/>
        <end position="1008"/>
    </location>
</feature>
<dbReference type="Pfam" id="PF25423">
    <property type="entry name" value="DUF7893"/>
    <property type="match status" value="1"/>
</dbReference>
<proteinExistence type="inferred from homology"/>
<dbReference type="InterPro" id="IPR050390">
    <property type="entry name" value="C5-Methyltransferase"/>
</dbReference>
<dbReference type="GO" id="GO:0032259">
    <property type="term" value="P:methylation"/>
    <property type="evidence" value="ECO:0007669"/>
    <property type="project" value="UniProtKB-KW"/>
</dbReference>
<keyword evidence="5" id="KW-0238">DNA-binding</keyword>
<evidence type="ECO:0000259" key="8">
    <source>
        <dbReference type="PROSITE" id="PS51038"/>
    </source>
</evidence>
<dbReference type="InterPro" id="IPR001525">
    <property type="entry name" value="C5_MeTfrase"/>
</dbReference>
<evidence type="ECO:0000313" key="10">
    <source>
        <dbReference type="Proteomes" id="UP000053328"/>
    </source>
</evidence>
<evidence type="ECO:0000313" key="9">
    <source>
        <dbReference type="EMBL" id="KIW15068.1"/>
    </source>
</evidence>
<dbReference type="EC" id="2.1.1.37" evidence="1"/>
<keyword evidence="2 6" id="KW-0489">Methyltransferase</keyword>
<dbReference type="GO" id="GO:0003682">
    <property type="term" value="F:chromatin binding"/>
    <property type="evidence" value="ECO:0007669"/>
    <property type="project" value="InterPro"/>
</dbReference>
<dbReference type="GO" id="GO:0005634">
    <property type="term" value="C:nucleus"/>
    <property type="evidence" value="ECO:0007669"/>
    <property type="project" value="TreeGrafter"/>
</dbReference>
<dbReference type="EMBL" id="KN847496">
    <property type="protein sequence ID" value="KIW15068.1"/>
    <property type="molecule type" value="Genomic_DNA"/>
</dbReference>
<dbReference type="PANTHER" id="PTHR10629:SF54">
    <property type="entry name" value="DNA METHYLTRANSFERASE DIM-2"/>
    <property type="match status" value="1"/>
</dbReference>
<comment type="similarity">
    <text evidence="6">Belongs to the class I-like SAM-binding methyltransferase superfamily. C5-methyltransferase family.</text>
</comment>
<evidence type="ECO:0000256" key="5">
    <source>
        <dbReference type="ARBA" id="ARBA00023125"/>
    </source>
</evidence>
<dbReference type="PROSITE" id="PS51679">
    <property type="entry name" value="SAM_MT_C5"/>
    <property type="match status" value="1"/>
</dbReference>
<feature type="domain" description="BAH" evidence="8">
    <location>
        <begin position="445"/>
        <end position="561"/>
    </location>
</feature>
<feature type="compositionally biased region" description="Acidic residues" evidence="7">
    <location>
        <begin position="1027"/>
        <end position="1039"/>
    </location>
</feature>
<dbReference type="VEuPathDB" id="FungiDB:PV08_07855"/>
<evidence type="ECO:0000256" key="2">
    <source>
        <dbReference type="ARBA" id="ARBA00022603"/>
    </source>
</evidence>
<dbReference type="STRING" id="91928.A0A0D2B857"/>
<dbReference type="Gene3D" id="3.40.50.150">
    <property type="entry name" value="Vaccinia Virus protein VP39"/>
    <property type="match status" value="1"/>
</dbReference>
<evidence type="ECO:0000256" key="6">
    <source>
        <dbReference type="PROSITE-ProRule" id="PRU01016"/>
    </source>
</evidence>
<dbReference type="AlphaFoldDB" id="A0A0D2B857"/>
<sequence length="1056" mass="119812">MPPLQSFFSDADDTEVIEISDSDDETNTDDERTRRKLTALFEDTSISADSESSDDEVLGPRTRLRSARTYRDEDARSIDSSDDTLDSLCEALAEELHSLESPEDLALLYPRKFSTSSALGVALPCASEHDVLNEFIAMDKKNMIPSDEGDFYEFDLEDFSVYRSPEQPSGFKGQYENLVTVQTSKKTEQFLVDGILVHNGNRRPVRCALISTVTFGELEKLESSTTEGQIWIDTVHSSERKYYYRLRKPAAGYREHWKQFLWVANLCKYVIDFLKVKGNGVGLRDFESTFWRWLNHQHGENISSWHLQCGKKEDFRPWICQHRFFLWNTFYGLHNKHDAHSLWNELGVFDRPDNRKSQSKSEKTVVTPQIGDQFLRVFPRWRKLQLLEIVQPCPDVKAFRQQRIHKWKFPQKLAYRQERYFNKQRTSKAASILENTKADQHISLKPFELIRKVVIIRLGNRQHYELRYAFVRWASNTSIKVVWAVLPSSTLCGSEKDGTEYPIGNELFFSDQCNCEEISIQNVVRIVNVSVFSDHAKASESAELFIHCLFREKEDSFITAIEDELICYCQSRQSKKNAQSSVTRNSDIHYPKMKVLSLFAGGGLWDHSFTCSGYAEIITAVEHDEMAILSHRANYHYSRDTQYKLDSVNTVLREYLTGVGLLNHVDCLIAGCPCQGFSPLNRHPNSEGALRNCTLLANTISYIETLMPAYAVIENVPRMIERRSPNEGKQAICHLVALGYQVRKMILRAAKLGGASKRERLIIIAAAPGAVLPASIDEISEPRACSLTMANLSPVHNDTSINILDPFHIPISRLHVSLQDEISLRNVVQRIPTTPSGMSLSKAYHHGHLSPSQNTWFRSLNAKKQAKGSKSYGRLDPNKPFPTICTKIVPKSDSNGQLMHPYEHRTISLREAMRAMDLPKNFLLIGSMSQQYEILGNGVPYSIGAVLGRAVGKAWRATLSQRGTDCASSNLNEAQTPPLSKPCSNAAEPRRHKRAVVLDEEDEEDDEGAMAPPIVAPRRHKRAVVLDDSDEDEGDDGNDSDVVFVDVKPVKRNRLV</sequence>
<keyword evidence="10" id="KW-1185">Reference proteome</keyword>
<evidence type="ECO:0000256" key="4">
    <source>
        <dbReference type="ARBA" id="ARBA00022691"/>
    </source>
</evidence>
<dbReference type="GO" id="GO:0003886">
    <property type="term" value="F:DNA (cytosine-5-)-methyltransferase activity"/>
    <property type="evidence" value="ECO:0007669"/>
    <property type="project" value="UniProtKB-EC"/>
</dbReference>
<dbReference type="InterPro" id="IPR057215">
    <property type="entry name" value="DUF7893"/>
</dbReference>
<reference evidence="9 10" key="1">
    <citation type="submission" date="2015-01" db="EMBL/GenBank/DDBJ databases">
        <title>The Genome Sequence of Exophiala spinifera CBS89968.</title>
        <authorList>
            <consortium name="The Broad Institute Genomics Platform"/>
            <person name="Cuomo C."/>
            <person name="de Hoog S."/>
            <person name="Gorbushina A."/>
            <person name="Stielow B."/>
            <person name="Teixiera M."/>
            <person name="Abouelleil A."/>
            <person name="Chapman S.B."/>
            <person name="Priest M."/>
            <person name="Young S.K."/>
            <person name="Wortman J."/>
            <person name="Nusbaum C."/>
            <person name="Birren B."/>
        </authorList>
    </citation>
    <scope>NUCLEOTIDE SEQUENCE [LARGE SCALE GENOMIC DNA]</scope>
    <source>
        <strain evidence="9 10">CBS 89968</strain>
    </source>
</reference>
<feature type="compositionally biased region" description="Polar residues" evidence="7">
    <location>
        <begin position="967"/>
        <end position="978"/>
    </location>
</feature>
<keyword evidence="3 6" id="KW-0808">Transferase</keyword>
<dbReference type="InterPro" id="IPR018117">
    <property type="entry name" value="C5_DNA_meth_AS"/>
</dbReference>
<dbReference type="Proteomes" id="UP000053328">
    <property type="component" value="Unassembled WGS sequence"/>
</dbReference>
<protein>
    <recommendedName>
        <fullName evidence="1">DNA (cytosine-5-)-methyltransferase</fullName>
        <ecNumber evidence="1">2.1.1.37</ecNumber>
    </recommendedName>
</protein>
<dbReference type="PANTHER" id="PTHR10629">
    <property type="entry name" value="CYTOSINE-SPECIFIC METHYLTRANSFERASE"/>
    <property type="match status" value="1"/>
</dbReference>
<accession>A0A0D2B857</accession>
<dbReference type="InterPro" id="IPR029063">
    <property type="entry name" value="SAM-dependent_MTases_sf"/>
</dbReference>
<feature type="region of interest" description="Disordered" evidence="7">
    <location>
        <begin position="967"/>
        <end position="1043"/>
    </location>
</feature>
<feature type="active site" evidence="6">
    <location>
        <position position="674"/>
    </location>
</feature>
<dbReference type="HOGENOM" id="CLU_003836_0_0_1"/>
<gene>
    <name evidence="9" type="ORF">PV08_07855</name>
</gene>
<dbReference type="GO" id="GO:0044027">
    <property type="term" value="P:negative regulation of gene expression via chromosomal CpG island methylation"/>
    <property type="evidence" value="ECO:0007669"/>
    <property type="project" value="TreeGrafter"/>
</dbReference>
<dbReference type="RefSeq" id="XP_016235284.1">
    <property type="nucleotide sequence ID" value="XM_016382182.1"/>
</dbReference>
<evidence type="ECO:0000256" key="3">
    <source>
        <dbReference type="ARBA" id="ARBA00022679"/>
    </source>
</evidence>